<dbReference type="AlphaFoldDB" id="A0A8G2FD00"/>
<keyword evidence="15" id="KW-1185">Reference proteome</keyword>
<accession>A0A8G2FD00</accession>
<protein>
    <submittedName>
        <fullName evidence="14">Thiosulfate reductase cytochrome b subunit</fullName>
    </submittedName>
</protein>
<evidence type="ECO:0000313" key="14">
    <source>
        <dbReference type="EMBL" id="SIQ20458.1"/>
    </source>
</evidence>
<evidence type="ECO:0000256" key="12">
    <source>
        <dbReference type="SAM" id="Phobius"/>
    </source>
</evidence>
<keyword evidence="6 12" id="KW-0812">Transmembrane</keyword>
<evidence type="ECO:0000256" key="11">
    <source>
        <dbReference type="ARBA" id="ARBA00023136"/>
    </source>
</evidence>
<evidence type="ECO:0000259" key="13">
    <source>
        <dbReference type="Pfam" id="PF01292"/>
    </source>
</evidence>
<keyword evidence="9 12" id="KW-1133">Transmembrane helix</keyword>
<keyword evidence="3" id="KW-0813">Transport</keyword>
<evidence type="ECO:0000256" key="3">
    <source>
        <dbReference type="ARBA" id="ARBA00022448"/>
    </source>
</evidence>
<evidence type="ECO:0000256" key="6">
    <source>
        <dbReference type="ARBA" id="ARBA00022692"/>
    </source>
</evidence>
<dbReference type="InterPro" id="IPR016174">
    <property type="entry name" value="Di-haem_cyt_TM"/>
</dbReference>
<evidence type="ECO:0000256" key="9">
    <source>
        <dbReference type="ARBA" id="ARBA00022989"/>
    </source>
</evidence>
<dbReference type="EMBL" id="FTNE01000002">
    <property type="protein sequence ID" value="SIQ20458.1"/>
    <property type="molecule type" value="Genomic_DNA"/>
</dbReference>
<evidence type="ECO:0000256" key="2">
    <source>
        <dbReference type="ARBA" id="ARBA00008622"/>
    </source>
</evidence>
<dbReference type="PRINTS" id="PR00161">
    <property type="entry name" value="NIHGNASECYTB"/>
</dbReference>
<comment type="caution">
    <text evidence="14">The sequence shown here is derived from an EMBL/GenBank/DDBJ whole genome shotgun (WGS) entry which is preliminary data.</text>
</comment>
<sequence length="207" mass="22773">MVHRRPIHPLALRVMHWLNAIAIVTLIGSGWEIYDASPFLPFTFPQWATIGQWLGGAIAWHLAAIWLLMLNGALYLGWGLATGHFRRKLLPLTPRAVLRDAIAAARFHLPHRPGVYNAVQRLLYLGVIGLGVLAVLSGLAVWKPVQLWPLSDLFGGFFVSRVIHFIAMAGIALFLVVHLLLVALVPRVLPAMITGGRLPTPESEAAE</sequence>
<dbReference type="InterPro" id="IPR011577">
    <property type="entry name" value="Cyt_b561_bac/Ni-Hgenase"/>
</dbReference>
<keyword evidence="10" id="KW-0408">Iron</keyword>
<dbReference type="GO" id="GO:0009055">
    <property type="term" value="F:electron transfer activity"/>
    <property type="evidence" value="ECO:0007669"/>
    <property type="project" value="InterPro"/>
</dbReference>
<evidence type="ECO:0000256" key="4">
    <source>
        <dbReference type="ARBA" id="ARBA00022475"/>
    </source>
</evidence>
<keyword evidence="7" id="KW-0479">Metal-binding</keyword>
<evidence type="ECO:0000256" key="10">
    <source>
        <dbReference type="ARBA" id="ARBA00023004"/>
    </source>
</evidence>
<keyword evidence="4" id="KW-1003">Cell membrane</keyword>
<evidence type="ECO:0000256" key="1">
    <source>
        <dbReference type="ARBA" id="ARBA00004651"/>
    </source>
</evidence>
<dbReference type="PANTHER" id="PTHR30485:SF1">
    <property type="entry name" value="CYTOCHROME YDHU-RELATED"/>
    <property type="match status" value="1"/>
</dbReference>
<dbReference type="PANTHER" id="PTHR30485">
    <property type="entry name" value="NI/FE-HYDROGENASE 1 B-TYPE CYTOCHROME SUBUNIT"/>
    <property type="match status" value="1"/>
</dbReference>
<dbReference type="InterPro" id="IPR000516">
    <property type="entry name" value="Ni-dep_Hydgase_cyt-B"/>
</dbReference>
<feature type="transmembrane region" description="Helical" evidence="12">
    <location>
        <begin position="162"/>
        <end position="185"/>
    </location>
</feature>
<proteinExistence type="inferred from homology"/>
<keyword evidence="11 12" id="KW-0472">Membrane</keyword>
<evidence type="ECO:0000256" key="5">
    <source>
        <dbReference type="ARBA" id="ARBA00022617"/>
    </source>
</evidence>
<keyword evidence="5" id="KW-0349">Heme</keyword>
<dbReference type="Gene3D" id="1.20.950.20">
    <property type="entry name" value="Transmembrane di-heme cytochromes, Chain C"/>
    <property type="match status" value="1"/>
</dbReference>
<dbReference type="RefSeq" id="WP_029312108.1">
    <property type="nucleotide sequence ID" value="NZ_DAOMCH010000004.1"/>
</dbReference>
<dbReference type="GO" id="GO:0020037">
    <property type="term" value="F:heme binding"/>
    <property type="evidence" value="ECO:0007669"/>
    <property type="project" value="TreeGrafter"/>
</dbReference>
<dbReference type="GO" id="GO:0005886">
    <property type="term" value="C:plasma membrane"/>
    <property type="evidence" value="ECO:0007669"/>
    <property type="project" value="UniProtKB-SubCell"/>
</dbReference>
<organism evidence="14 15">
    <name type="scientific">Acidiphilium rubrum</name>
    <dbReference type="NCBI Taxonomy" id="526"/>
    <lineage>
        <taxon>Bacteria</taxon>
        <taxon>Pseudomonadati</taxon>
        <taxon>Pseudomonadota</taxon>
        <taxon>Alphaproteobacteria</taxon>
        <taxon>Acetobacterales</taxon>
        <taxon>Acidocellaceae</taxon>
        <taxon>Acidiphilium</taxon>
    </lineage>
</organism>
<comment type="similarity">
    <text evidence="2">Belongs to the HupC/HyaC/HydC family.</text>
</comment>
<dbReference type="Proteomes" id="UP000186308">
    <property type="component" value="Unassembled WGS sequence"/>
</dbReference>
<evidence type="ECO:0000256" key="7">
    <source>
        <dbReference type="ARBA" id="ARBA00022723"/>
    </source>
</evidence>
<dbReference type="OrthoDB" id="9781740at2"/>
<dbReference type="GO" id="GO:0022904">
    <property type="term" value="P:respiratory electron transport chain"/>
    <property type="evidence" value="ECO:0007669"/>
    <property type="project" value="InterPro"/>
</dbReference>
<dbReference type="InterPro" id="IPR051542">
    <property type="entry name" value="Hydrogenase_cytochrome"/>
</dbReference>
<dbReference type="GO" id="GO:0005506">
    <property type="term" value="F:iron ion binding"/>
    <property type="evidence" value="ECO:0007669"/>
    <property type="project" value="InterPro"/>
</dbReference>
<feature type="transmembrane region" description="Helical" evidence="12">
    <location>
        <begin position="122"/>
        <end position="142"/>
    </location>
</feature>
<feature type="domain" description="Cytochrome b561 bacterial/Ni-hydrogenase" evidence="13">
    <location>
        <begin position="8"/>
        <end position="195"/>
    </location>
</feature>
<keyword evidence="8" id="KW-0249">Electron transport</keyword>
<dbReference type="SUPFAM" id="SSF81342">
    <property type="entry name" value="Transmembrane di-heme cytochromes"/>
    <property type="match status" value="1"/>
</dbReference>
<dbReference type="Pfam" id="PF01292">
    <property type="entry name" value="Ni_hydr_CYTB"/>
    <property type="match status" value="1"/>
</dbReference>
<feature type="transmembrane region" description="Helical" evidence="12">
    <location>
        <begin position="54"/>
        <end position="78"/>
    </location>
</feature>
<name>A0A8G2FD00_ACIRU</name>
<feature type="transmembrane region" description="Helical" evidence="12">
    <location>
        <begin position="12"/>
        <end position="34"/>
    </location>
</feature>
<gene>
    <name evidence="14" type="ORF">SAMN05421828_102197</name>
</gene>
<evidence type="ECO:0000313" key="15">
    <source>
        <dbReference type="Proteomes" id="UP000186308"/>
    </source>
</evidence>
<comment type="subcellular location">
    <subcellularLocation>
        <location evidence="1">Cell membrane</location>
        <topology evidence="1">Multi-pass membrane protein</topology>
    </subcellularLocation>
</comment>
<evidence type="ECO:0000256" key="8">
    <source>
        <dbReference type="ARBA" id="ARBA00022982"/>
    </source>
</evidence>
<reference evidence="14 15" key="1">
    <citation type="submission" date="2017-01" db="EMBL/GenBank/DDBJ databases">
        <authorList>
            <person name="Varghese N."/>
            <person name="Submissions S."/>
        </authorList>
    </citation>
    <scope>NUCLEOTIDE SEQUENCE [LARGE SCALE GENOMIC DNA]</scope>
    <source>
        <strain evidence="14 15">ATCC 35905</strain>
    </source>
</reference>